<organism evidence="1 2">
    <name type="scientific">Vaccinium darrowii</name>
    <dbReference type="NCBI Taxonomy" id="229202"/>
    <lineage>
        <taxon>Eukaryota</taxon>
        <taxon>Viridiplantae</taxon>
        <taxon>Streptophyta</taxon>
        <taxon>Embryophyta</taxon>
        <taxon>Tracheophyta</taxon>
        <taxon>Spermatophyta</taxon>
        <taxon>Magnoliopsida</taxon>
        <taxon>eudicotyledons</taxon>
        <taxon>Gunneridae</taxon>
        <taxon>Pentapetalae</taxon>
        <taxon>asterids</taxon>
        <taxon>Ericales</taxon>
        <taxon>Ericaceae</taxon>
        <taxon>Vaccinioideae</taxon>
        <taxon>Vaccinieae</taxon>
        <taxon>Vaccinium</taxon>
    </lineage>
</organism>
<evidence type="ECO:0000313" key="1">
    <source>
        <dbReference type="EMBL" id="KAH7850931.1"/>
    </source>
</evidence>
<sequence>MSNPDQNPPRRGRAPYRRSNLGQGSSGRGSAPVPPVPEPEPQAPLPVGRGTASEIPPAVQSGVSGSGLGAVDPGLGGGSSAVLQIGGASGSGSAGPTGGVLQRKRPLEGDPGAGPSRPVMDDPPPPSQVGHPPPPPPPPGAVVEEVQGMFFCNTCTRHFPNDRALCGHLRSHGDRGYRGAFPPPIFNRQEFVDEGVEHLLNPLPAGGDAVGQGGAVVDPAAAAGEVGAPPNVPNVEQRGEAAAETSGATDRRMLDLNASPPPDEDGDNASFLQYPVKNTHFCLKSNCISHLLRLLLESRSVSYSIPIMMEKADPAQKLYTRMRLWEFPDQYIIEPTCGSAGSCLAISRVDGSMNLIDDIPQSSSVRVPKIQTIFGVIGILKLLAGSYLLVITGREHVGSYMGLPIFKVTSLKVFPCDHSLKNTPLEQKRMETEFCGLLGVAERTPGLYFSYDVNITLSAQRLHNLGDESKLLPLWRQADPRFLWNNYMLEVLIENKLDPYLLPVMQGTFQNFQAAIGKDIIDVTLIARRCTRRTGTRMWRRGADSDGYVANFVESEQIMQLNGHIASFVQVRGSIPILWEQIVDLTYKPKFEIMKLEEAPRVAERHFLDLRKKYGNVLAVDLVNTHGGEGRLSEKFASAMQHVGSDDVRYLHFDFHKICGHVHFERLSILYDQIEDFIVKNRYLLFNEKGGKVEEQLGVVRTNCIDCLDRTNVTQSMIARKMMEFQLRRIGVFDAEETISSHPNFDENFKILWASHGDDVSIQYSGTPALKGDFVRYGRRTFQGILNDGYNALARYYLNNFCDGTKQDAIDLLQGHYIVSVSRDLIPTSQKGGLEALASFPLAFLLAVVGFFLTIMSLRQARYDYRHLFFSTLWASLSIAIVAYVRAHGRVFCNRPRLHKPRS</sequence>
<reference evidence="1 2" key="1">
    <citation type="journal article" date="2021" name="Hortic Res">
        <title>High-quality reference genome and annotation aids understanding of berry development for evergreen blueberry (Vaccinium darrowii).</title>
        <authorList>
            <person name="Yu J."/>
            <person name="Hulse-Kemp A.M."/>
            <person name="Babiker E."/>
            <person name="Staton M."/>
        </authorList>
    </citation>
    <scope>NUCLEOTIDE SEQUENCE [LARGE SCALE GENOMIC DNA]</scope>
    <source>
        <strain evidence="2">cv. NJ 8807/NJ 8810</strain>
        <tissue evidence="1">Young leaf</tissue>
    </source>
</reference>
<proteinExistence type="predicted"/>
<comment type="caution">
    <text evidence="1">The sequence shown here is derived from an EMBL/GenBank/DDBJ whole genome shotgun (WGS) entry which is preliminary data.</text>
</comment>
<evidence type="ECO:0000313" key="2">
    <source>
        <dbReference type="Proteomes" id="UP000828048"/>
    </source>
</evidence>
<dbReference type="EMBL" id="CM037158">
    <property type="protein sequence ID" value="KAH7850931.1"/>
    <property type="molecule type" value="Genomic_DNA"/>
</dbReference>
<dbReference type="Proteomes" id="UP000828048">
    <property type="component" value="Chromosome 8"/>
</dbReference>
<name>A0ACB7YBP1_9ERIC</name>
<accession>A0ACB7YBP1</accession>
<protein>
    <submittedName>
        <fullName evidence="1">Uncharacterized protein</fullName>
    </submittedName>
</protein>
<gene>
    <name evidence="1" type="ORF">Vadar_004704</name>
</gene>
<keyword evidence="2" id="KW-1185">Reference proteome</keyword>